<protein>
    <submittedName>
        <fullName evidence="10">MFS transporter</fullName>
    </submittedName>
</protein>
<feature type="transmembrane region" description="Helical" evidence="8">
    <location>
        <begin position="120"/>
        <end position="141"/>
    </location>
</feature>
<feature type="region of interest" description="Disordered" evidence="7">
    <location>
        <begin position="444"/>
        <end position="487"/>
    </location>
</feature>
<dbReference type="Gene3D" id="1.20.1250.20">
    <property type="entry name" value="MFS general substrate transporter like domains"/>
    <property type="match status" value="1"/>
</dbReference>
<comment type="subcellular location">
    <subcellularLocation>
        <location evidence="1">Cell membrane</location>
        <topology evidence="1">Multi-pass membrane protein</topology>
    </subcellularLocation>
</comment>
<evidence type="ECO:0000256" key="7">
    <source>
        <dbReference type="SAM" id="MobiDB-lite"/>
    </source>
</evidence>
<evidence type="ECO:0000256" key="4">
    <source>
        <dbReference type="ARBA" id="ARBA00022989"/>
    </source>
</evidence>
<feature type="transmembrane region" description="Helical" evidence="8">
    <location>
        <begin position="147"/>
        <end position="166"/>
    </location>
</feature>
<evidence type="ECO:0000256" key="5">
    <source>
        <dbReference type="ARBA" id="ARBA00023136"/>
    </source>
</evidence>
<evidence type="ECO:0000256" key="6">
    <source>
        <dbReference type="ARBA" id="ARBA00023251"/>
    </source>
</evidence>
<evidence type="ECO:0000256" key="2">
    <source>
        <dbReference type="ARBA" id="ARBA00022448"/>
    </source>
</evidence>
<feature type="compositionally biased region" description="Gly residues" evidence="7">
    <location>
        <begin position="444"/>
        <end position="457"/>
    </location>
</feature>
<keyword evidence="5 8" id="KW-0472">Membrane</keyword>
<keyword evidence="6" id="KW-0046">Antibiotic resistance</keyword>
<dbReference type="InterPro" id="IPR036259">
    <property type="entry name" value="MFS_trans_sf"/>
</dbReference>
<feature type="compositionally biased region" description="Basic residues" evidence="7">
    <location>
        <begin position="477"/>
        <end position="487"/>
    </location>
</feature>
<dbReference type="CDD" id="cd17321">
    <property type="entry name" value="MFS_MMR_MDR_like"/>
    <property type="match status" value="1"/>
</dbReference>
<feature type="transmembrane region" description="Helical" evidence="8">
    <location>
        <begin position="311"/>
        <end position="332"/>
    </location>
</feature>
<sequence length="487" mass="49907">MVLLDQTVVAVALDPMARSLGLTTFAMHGVVLVYVLSLAAFAPVGAMAARRFGILRVFGFGTALFVTSSAVCALTPSGGAAEPFLLTVRAVQGAGAALMLPVATTVITDVYGERERGRALAVYAGLAQVFFVLGPVVGALLIQFLGWRSVFLVNVPVGVAVLWAIARARLRGEAEGGALIALQPLVVIFALVVLVFGLYQCGVWGFTDPRTFATVASGALVLALAVRLLLRSRRPLVDLRLLAIRPYAVAVALTFMVQAPQLIVVVHGTLFLRQAMHLSLPATGLCLLPLVTALAAGTLSSGYLLERSGSIRVPVLLGLAASTLGTAAWTAALSPREYVLQVPGMVLAGLGMGIPIPALSAELMRAVPPAKRADASVLRQTLRQLGGAVGLAAAGAAVLAANDDAADASGIVTAAAAPAGFVVATVALAGALLLAAVMLPRGTGTDGGQAESGGSGSGTREMGGVRRRSPSSARGLLRLRLRRRGRP</sequence>
<dbReference type="PANTHER" id="PTHR42718:SF9">
    <property type="entry name" value="MAJOR FACILITATOR SUPERFAMILY MULTIDRUG TRANSPORTER MFSC"/>
    <property type="match status" value="1"/>
</dbReference>
<evidence type="ECO:0000313" key="11">
    <source>
        <dbReference type="Proteomes" id="UP001520654"/>
    </source>
</evidence>
<evidence type="ECO:0000313" key="10">
    <source>
        <dbReference type="EMBL" id="MCC0093653.1"/>
    </source>
</evidence>
<dbReference type="InterPro" id="IPR020846">
    <property type="entry name" value="MFS_dom"/>
</dbReference>
<proteinExistence type="predicted"/>
<feature type="transmembrane region" description="Helical" evidence="8">
    <location>
        <begin position="178"/>
        <end position="199"/>
    </location>
</feature>
<accession>A0ABS8DYA3</accession>
<keyword evidence="3 8" id="KW-0812">Transmembrane</keyword>
<dbReference type="InterPro" id="IPR011701">
    <property type="entry name" value="MFS"/>
</dbReference>
<keyword evidence="4 8" id="KW-1133">Transmembrane helix</keyword>
<feature type="transmembrane region" description="Helical" evidence="8">
    <location>
        <begin position="20"/>
        <end position="42"/>
    </location>
</feature>
<feature type="domain" description="Major facilitator superfamily (MFS) profile" evidence="9">
    <location>
        <begin position="1"/>
        <end position="443"/>
    </location>
</feature>
<gene>
    <name evidence="10" type="ORF">K7B10_02370</name>
</gene>
<dbReference type="PROSITE" id="PS50850">
    <property type="entry name" value="MFS"/>
    <property type="match status" value="1"/>
</dbReference>
<dbReference type="Proteomes" id="UP001520654">
    <property type="component" value="Unassembled WGS sequence"/>
</dbReference>
<dbReference type="EMBL" id="JAINUL010000001">
    <property type="protein sequence ID" value="MCC0093653.1"/>
    <property type="molecule type" value="Genomic_DNA"/>
</dbReference>
<feature type="transmembrane region" description="Helical" evidence="8">
    <location>
        <begin position="382"/>
        <end position="402"/>
    </location>
</feature>
<dbReference type="PANTHER" id="PTHR42718">
    <property type="entry name" value="MAJOR FACILITATOR SUPERFAMILY MULTIDRUG TRANSPORTER MFSC"/>
    <property type="match status" value="1"/>
</dbReference>
<keyword evidence="2" id="KW-0813">Transport</keyword>
<evidence type="ECO:0000256" key="8">
    <source>
        <dbReference type="SAM" id="Phobius"/>
    </source>
</evidence>
<organism evidence="10 11">
    <name type="scientific">Streptomyces flavotricini</name>
    <dbReference type="NCBI Taxonomy" id="66888"/>
    <lineage>
        <taxon>Bacteria</taxon>
        <taxon>Bacillati</taxon>
        <taxon>Actinomycetota</taxon>
        <taxon>Actinomycetes</taxon>
        <taxon>Kitasatosporales</taxon>
        <taxon>Streptomycetaceae</taxon>
        <taxon>Streptomyces</taxon>
    </lineage>
</organism>
<feature type="transmembrane region" description="Helical" evidence="8">
    <location>
        <begin position="242"/>
        <end position="266"/>
    </location>
</feature>
<feature type="transmembrane region" description="Helical" evidence="8">
    <location>
        <begin position="211"/>
        <end position="230"/>
    </location>
</feature>
<dbReference type="Gene3D" id="1.20.1720.10">
    <property type="entry name" value="Multidrug resistance protein D"/>
    <property type="match status" value="1"/>
</dbReference>
<evidence type="ECO:0000259" key="9">
    <source>
        <dbReference type="PROSITE" id="PS50850"/>
    </source>
</evidence>
<feature type="transmembrane region" description="Helical" evidence="8">
    <location>
        <begin position="54"/>
        <end position="78"/>
    </location>
</feature>
<evidence type="ECO:0000256" key="3">
    <source>
        <dbReference type="ARBA" id="ARBA00022692"/>
    </source>
</evidence>
<keyword evidence="11" id="KW-1185">Reference proteome</keyword>
<feature type="transmembrane region" description="Helical" evidence="8">
    <location>
        <begin position="338"/>
        <end position="361"/>
    </location>
</feature>
<dbReference type="Pfam" id="PF07690">
    <property type="entry name" value="MFS_1"/>
    <property type="match status" value="1"/>
</dbReference>
<feature type="transmembrane region" description="Helical" evidence="8">
    <location>
        <begin position="278"/>
        <end position="299"/>
    </location>
</feature>
<dbReference type="SUPFAM" id="SSF103473">
    <property type="entry name" value="MFS general substrate transporter"/>
    <property type="match status" value="1"/>
</dbReference>
<feature type="transmembrane region" description="Helical" evidence="8">
    <location>
        <begin position="414"/>
        <end position="439"/>
    </location>
</feature>
<dbReference type="RefSeq" id="WP_229334290.1">
    <property type="nucleotide sequence ID" value="NZ_JAINUL010000001.1"/>
</dbReference>
<evidence type="ECO:0000256" key="1">
    <source>
        <dbReference type="ARBA" id="ARBA00004651"/>
    </source>
</evidence>
<name>A0ABS8DYA3_9ACTN</name>
<reference evidence="10 11" key="1">
    <citation type="submission" date="2021-08" db="EMBL/GenBank/DDBJ databases">
        <title>Genomic Architecture of Streptomyces flavotricini NGL1 and Streptomyces erythrochromogenes HMS4 With Differential Plant Beneficial attributes and laccase production capabilities.</title>
        <authorList>
            <person name="Salwan R."/>
            <person name="Kaur R."/>
            <person name="Sharma V."/>
        </authorList>
    </citation>
    <scope>NUCLEOTIDE SEQUENCE [LARGE SCALE GENOMIC DNA]</scope>
    <source>
        <strain evidence="10 11">NGL1</strain>
    </source>
</reference>
<feature type="transmembrane region" description="Helical" evidence="8">
    <location>
        <begin position="90"/>
        <end position="108"/>
    </location>
</feature>
<comment type="caution">
    <text evidence="10">The sequence shown here is derived from an EMBL/GenBank/DDBJ whole genome shotgun (WGS) entry which is preliminary data.</text>
</comment>